<dbReference type="EMBL" id="FTLX01000005">
    <property type="protein sequence ID" value="SIR08475.1"/>
    <property type="molecule type" value="Genomic_DNA"/>
</dbReference>
<dbReference type="InterPro" id="IPR032466">
    <property type="entry name" value="Metal_Hydrolase"/>
</dbReference>
<dbReference type="CDD" id="cd01293">
    <property type="entry name" value="Bact_CD"/>
    <property type="match status" value="1"/>
</dbReference>
<dbReference type="PANTHER" id="PTHR32027">
    <property type="entry name" value="CYTOSINE DEAMINASE"/>
    <property type="match status" value="1"/>
</dbReference>
<evidence type="ECO:0000313" key="5">
    <source>
        <dbReference type="EMBL" id="SIR08475.1"/>
    </source>
</evidence>
<dbReference type="Gene3D" id="2.30.40.10">
    <property type="entry name" value="Urease, subunit C, domain 1"/>
    <property type="match status" value="1"/>
</dbReference>
<keyword evidence="7" id="KW-1185">Reference proteome</keyword>
<gene>
    <name evidence="4" type="ORF">B1B05_11660</name>
    <name evidence="5" type="ORF">SAMN05443094_105121</name>
</gene>
<dbReference type="AlphaFoldDB" id="A0A1N6Y1B6"/>
<proteinExistence type="predicted"/>
<dbReference type="RefSeq" id="WP_045849265.1">
    <property type="nucleotide sequence ID" value="NZ_FTLX01000005.1"/>
</dbReference>
<dbReference type="InterPro" id="IPR011059">
    <property type="entry name" value="Metal-dep_hydrolase_composite"/>
</dbReference>
<organism evidence="5 6">
    <name type="scientific">Domibacillus enclensis</name>
    <dbReference type="NCBI Taxonomy" id="1017273"/>
    <lineage>
        <taxon>Bacteria</taxon>
        <taxon>Bacillati</taxon>
        <taxon>Bacillota</taxon>
        <taxon>Bacilli</taxon>
        <taxon>Bacillales</taxon>
        <taxon>Bacillaceae</taxon>
        <taxon>Domibacillus</taxon>
    </lineage>
</organism>
<dbReference type="SUPFAM" id="SSF51338">
    <property type="entry name" value="Composite domain of metallo-dependent hydrolases"/>
    <property type="match status" value="1"/>
</dbReference>
<accession>A0A1N6Y1B6</accession>
<protein>
    <submittedName>
        <fullName evidence="5">Cytosine deaminase</fullName>
    </submittedName>
</protein>
<dbReference type="GO" id="GO:0046872">
    <property type="term" value="F:metal ion binding"/>
    <property type="evidence" value="ECO:0007669"/>
    <property type="project" value="UniProtKB-KW"/>
</dbReference>
<dbReference type="PANTHER" id="PTHR32027:SF0">
    <property type="entry name" value="CYTOSINE DEAMINASE"/>
    <property type="match status" value="1"/>
</dbReference>
<evidence type="ECO:0000256" key="2">
    <source>
        <dbReference type="ARBA" id="ARBA00022801"/>
    </source>
</evidence>
<dbReference type="STRING" id="1017273.SAMN05443094_105121"/>
<keyword evidence="2" id="KW-0378">Hydrolase</keyword>
<keyword evidence="1" id="KW-0479">Metal-binding</keyword>
<dbReference type="Proteomes" id="UP000186385">
    <property type="component" value="Unassembled WGS sequence"/>
</dbReference>
<dbReference type="InterPro" id="IPR013108">
    <property type="entry name" value="Amidohydro_3"/>
</dbReference>
<evidence type="ECO:0000259" key="3">
    <source>
        <dbReference type="Pfam" id="PF07969"/>
    </source>
</evidence>
<dbReference type="SUPFAM" id="SSF51556">
    <property type="entry name" value="Metallo-dependent hydrolases"/>
    <property type="match status" value="1"/>
</dbReference>
<dbReference type="Proteomes" id="UP000215545">
    <property type="component" value="Unassembled WGS sequence"/>
</dbReference>
<reference evidence="7" key="2">
    <citation type="submission" date="2017-03" db="EMBL/GenBank/DDBJ databases">
        <title>Bacillus sp. V-88(T) DSM27956, whole genome shotgun sequencing project.</title>
        <authorList>
            <person name="Dastager S.G."/>
            <person name="Neurgaonkar P.S."/>
            <person name="Dharne M.S."/>
        </authorList>
    </citation>
    <scope>NUCLEOTIDE SEQUENCE [LARGE SCALE GENOMIC DNA]</scope>
    <source>
        <strain evidence="7">DSM 25145</strain>
    </source>
</reference>
<sequence length="415" mass="45548">MYDLLLRNVRPAFSDTMCDIAVQDGRIAKIGQLSAPANRVMEGGGRTVLPPYVESHIHLDTALTSGVPRLNESGELLEGIELWNEYRTRYLTKEDVTKRAHAVIEEMVKHGVLYMRGMVDVSDPQLTALHALIDVKRAVAPFLTLQLIAFPQNGLTADRGEALRQAIELGADGISAVPHLDPTHEKGIESLYICFELANEYDKDIHIFSDEIDDGASRFVETVALLAAEYGMGNRVTVSHLNAMAYYPEAYVRKLIGLIKASDINVVTCPLISTAVQGRLDAWPKGRGITRVKDLHEAGVNVAVAHDDFLSPFYPLGTGSLLSAGHMLLHQAHMTGARDFESVYEMMTANAARVMNIEGYGIQEGHRADFILVSAESAHDLLRRQPVTELVVSNGQIICETVPAQTTYLIGQTCT</sequence>
<dbReference type="GO" id="GO:0016814">
    <property type="term" value="F:hydrolase activity, acting on carbon-nitrogen (but not peptide) bonds, in cyclic amidines"/>
    <property type="evidence" value="ECO:0007669"/>
    <property type="project" value="UniProtKB-ARBA"/>
</dbReference>
<reference evidence="5 6" key="1">
    <citation type="submission" date="2017-01" db="EMBL/GenBank/DDBJ databases">
        <authorList>
            <person name="Mah S.A."/>
            <person name="Swanson W.J."/>
            <person name="Moy G.W."/>
            <person name="Vacquier V.D."/>
        </authorList>
    </citation>
    <scope>NUCLEOTIDE SEQUENCE [LARGE SCALE GENOMIC DNA]</scope>
    <source>
        <strain evidence="5 6">NIO-1016</strain>
    </source>
</reference>
<dbReference type="InterPro" id="IPR052349">
    <property type="entry name" value="Metallo-hydrolase_Enzymes"/>
</dbReference>
<evidence type="ECO:0000313" key="6">
    <source>
        <dbReference type="Proteomes" id="UP000186385"/>
    </source>
</evidence>
<dbReference type="FunFam" id="3.20.20.140:FF:000019">
    <property type="entry name" value="Cytosine deaminase"/>
    <property type="match status" value="1"/>
</dbReference>
<evidence type="ECO:0000256" key="1">
    <source>
        <dbReference type="ARBA" id="ARBA00022723"/>
    </source>
</evidence>
<dbReference type="OrthoDB" id="9815027at2"/>
<dbReference type="EMBL" id="MWSK01000005">
    <property type="protein sequence ID" value="OXS77486.1"/>
    <property type="molecule type" value="Genomic_DNA"/>
</dbReference>
<name>A0A1N6Y1B6_9BACI</name>
<dbReference type="GO" id="GO:0019239">
    <property type="term" value="F:deaminase activity"/>
    <property type="evidence" value="ECO:0007669"/>
    <property type="project" value="UniProtKB-ARBA"/>
</dbReference>
<reference evidence="4" key="3">
    <citation type="submission" date="2017-03" db="EMBL/GenBank/DDBJ databases">
        <authorList>
            <person name="Dastager S.G."/>
            <person name="Neurgaonkar P.S."/>
            <person name="Dharne M.S."/>
        </authorList>
    </citation>
    <scope>NUCLEOTIDE SEQUENCE</scope>
    <source>
        <strain evidence="4">DSM 25145</strain>
    </source>
</reference>
<dbReference type="Pfam" id="PF07969">
    <property type="entry name" value="Amidohydro_3"/>
    <property type="match status" value="1"/>
</dbReference>
<dbReference type="Gene3D" id="3.20.20.140">
    <property type="entry name" value="Metal-dependent hydrolases"/>
    <property type="match status" value="1"/>
</dbReference>
<evidence type="ECO:0000313" key="7">
    <source>
        <dbReference type="Proteomes" id="UP000215545"/>
    </source>
</evidence>
<feature type="domain" description="Amidohydrolase 3" evidence="3">
    <location>
        <begin position="91"/>
        <end position="398"/>
    </location>
</feature>
<evidence type="ECO:0000313" key="4">
    <source>
        <dbReference type="EMBL" id="OXS77486.1"/>
    </source>
</evidence>